<sequence>MDFVVGQTLTSSKKNAIWVIVDRLKKSTHFLLDCTMCLCLLSHIEILALAQDSRNSCMNC</sequence>
<dbReference type="OrthoDB" id="1002204at2759"/>
<dbReference type="Proteomes" id="UP000325315">
    <property type="component" value="Unassembled WGS sequence"/>
</dbReference>
<comment type="caution">
    <text evidence="1">The sequence shown here is derived from an EMBL/GenBank/DDBJ whole genome shotgun (WGS) entry which is preliminary data.</text>
</comment>
<evidence type="ECO:0000313" key="2">
    <source>
        <dbReference type="Proteomes" id="UP000325315"/>
    </source>
</evidence>
<keyword evidence="2" id="KW-1185">Reference proteome</keyword>
<dbReference type="AlphaFoldDB" id="A0A5B6UXJ8"/>
<name>A0A5B6UXJ8_9ROSI</name>
<proteinExistence type="predicted"/>
<protein>
    <submittedName>
        <fullName evidence="1">Integrase</fullName>
    </submittedName>
</protein>
<reference evidence="2" key="1">
    <citation type="journal article" date="2019" name="Plant Biotechnol. J.">
        <title>Genome sequencing of the Australian wild diploid species Gossypium australe highlights disease resistance and delayed gland morphogenesis.</title>
        <authorList>
            <person name="Cai Y."/>
            <person name="Cai X."/>
            <person name="Wang Q."/>
            <person name="Wang P."/>
            <person name="Zhang Y."/>
            <person name="Cai C."/>
            <person name="Xu Y."/>
            <person name="Wang K."/>
            <person name="Zhou Z."/>
            <person name="Wang C."/>
            <person name="Geng S."/>
            <person name="Li B."/>
            <person name="Dong Q."/>
            <person name="Hou Y."/>
            <person name="Wang H."/>
            <person name="Ai P."/>
            <person name="Liu Z."/>
            <person name="Yi F."/>
            <person name="Sun M."/>
            <person name="An G."/>
            <person name="Cheng J."/>
            <person name="Zhang Y."/>
            <person name="Shi Q."/>
            <person name="Xie Y."/>
            <person name="Shi X."/>
            <person name="Chang Y."/>
            <person name="Huang F."/>
            <person name="Chen Y."/>
            <person name="Hong S."/>
            <person name="Mi L."/>
            <person name="Sun Q."/>
            <person name="Zhang L."/>
            <person name="Zhou B."/>
            <person name="Peng R."/>
            <person name="Zhang X."/>
            <person name="Liu F."/>
        </authorList>
    </citation>
    <scope>NUCLEOTIDE SEQUENCE [LARGE SCALE GENOMIC DNA]</scope>
    <source>
        <strain evidence="2">cv. PA1801</strain>
    </source>
</reference>
<gene>
    <name evidence="1" type="ORF">EPI10_028816</name>
</gene>
<dbReference type="EMBL" id="SMMG02000009">
    <property type="protein sequence ID" value="KAA3462323.1"/>
    <property type="molecule type" value="Genomic_DNA"/>
</dbReference>
<evidence type="ECO:0000313" key="1">
    <source>
        <dbReference type="EMBL" id="KAA3462323.1"/>
    </source>
</evidence>
<organism evidence="1 2">
    <name type="scientific">Gossypium australe</name>
    <dbReference type="NCBI Taxonomy" id="47621"/>
    <lineage>
        <taxon>Eukaryota</taxon>
        <taxon>Viridiplantae</taxon>
        <taxon>Streptophyta</taxon>
        <taxon>Embryophyta</taxon>
        <taxon>Tracheophyta</taxon>
        <taxon>Spermatophyta</taxon>
        <taxon>Magnoliopsida</taxon>
        <taxon>eudicotyledons</taxon>
        <taxon>Gunneridae</taxon>
        <taxon>Pentapetalae</taxon>
        <taxon>rosids</taxon>
        <taxon>malvids</taxon>
        <taxon>Malvales</taxon>
        <taxon>Malvaceae</taxon>
        <taxon>Malvoideae</taxon>
        <taxon>Gossypium</taxon>
    </lineage>
</organism>
<accession>A0A5B6UXJ8</accession>